<evidence type="ECO:0000256" key="1">
    <source>
        <dbReference type="ARBA" id="ARBA00005705"/>
    </source>
</evidence>
<reference evidence="2" key="1">
    <citation type="submission" date="2021-04" db="EMBL/GenBank/DDBJ databases">
        <authorList>
            <person name="Tunstrom K."/>
        </authorList>
    </citation>
    <scope>NUCLEOTIDE SEQUENCE</scope>
</reference>
<dbReference type="InterPro" id="IPR005322">
    <property type="entry name" value="Peptidase_C69"/>
</dbReference>
<evidence type="ECO:0000313" key="3">
    <source>
        <dbReference type="Proteomes" id="UP000691718"/>
    </source>
</evidence>
<protein>
    <submittedName>
        <fullName evidence="2">(apollo) hypothetical protein</fullName>
    </submittedName>
</protein>
<dbReference type="GO" id="GO:0006508">
    <property type="term" value="P:proteolysis"/>
    <property type="evidence" value="ECO:0007669"/>
    <property type="project" value="InterPro"/>
</dbReference>
<dbReference type="PANTHER" id="PTHR12994">
    <property type="entry name" value="SECERNIN"/>
    <property type="match status" value="1"/>
</dbReference>
<accession>A0A8S3XHT2</accession>
<dbReference type="Proteomes" id="UP000691718">
    <property type="component" value="Unassembled WGS sequence"/>
</dbReference>
<dbReference type="PANTHER" id="PTHR12994:SF17">
    <property type="entry name" value="LD30995P"/>
    <property type="match status" value="1"/>
</dbReference>
<name>A0A8S3XHT2_PARAO</name>
<dbReference type="GO" id="GO:0016805">
    <property type="term" value="F:dipeptidase activity"/>
    <property type="evidence" value="ECO:0007669"/>
    <property type="project" value="InterPro"/>
</dbReference>
<evidence type="ECO:0000313" key="2">
    <source>
        <dbReference type="EMBL" id="CAG5024124.1"/>
    </source>
</evidence>
<comment type="similarity">
    <text evidence="1">Belongs to the peptidase C69 family. Secernin subfamily.</text>
</comment>
<dbReference type="AlphaFoldDB" id="A0A8S3XHT2"/>
<dbReference type="EMBL" id="CAJQZP010001158">
    <property type="protein sequence ID" value="CAG5024124.1"/>
    <property type="molecule type" value="Genomic_DNA"/>
</dbReference>
<comment type="caution">
    <text evidence="2">The sequence shown here is derived from an EMBL/GenBank/DDBJ whole genome shotgun (WGS) entry which is preliminary data.</text>
</comment>
<proteinExistence type="inferred from homology"/>
<gene>
    <name evidence="2" type="ORF">PAPOLLO_LOCUS18082</name>
</gene>
<keyword evidence="3" id="KW-1185">Reference proteome</keyword>
<dbReference type="GO" id="GO:0070004">
    <property type="term" value="F:cysteine-type exopeptidase activity"/>
    <property type="evidence" value="ECO:0007669"/>
    <property type="project" value="InterPro"/>
</dbReference>
<dbReference type="Pfam" id="PF03577">
    <property type="entry name" value="Peptidase_C69"/>
    <property type="match status" value="1"/>
</dbReference>
<organism evidence="2 3">
    <name type="scientific">Parnassius apollo</name>
    <name type="common">Apollo butterfly</name>
    <name type="synonym">Papilio apollo</name>
    <dbReference type="NCBI Taxonomy" id="110799"/>
    <lineage>
        <taxon>Eukaryota</taxon>
        <taxon>Metazoa</taxon>
        <taxon>Ecdysozoa</taxon>
        <taxon>Arthropoda</taxon>
        <taxon>Hexapoda</taxon>
        <taxon>Insecta</taxon>
        <taxon>Pterygota</taxon>
        <taxon>Neoptera</taxon>
        <taxon>Endopterygota</taxon>
        <taxon>Lepidoptera</taxon>
        <taxon>Glossata</taxon>
        <taxon>Ditrysia</taxon>
        <taxon>Papilionoidea</taxon>
        <taxon>Papilionidae</taxon>
        <taxon>Parnassiinae</taxon>
        <taxon>Parnassini</taxon>
        <taxon>Parnassius</taxon>
        <taxon>Parnassius</taxon>
    </lineage>
</organism>
<sequence length="399" mass="44558">MLFPRSCDTFVILPPLTKNNEVIFGKNSDRPQNEVQEVVYIKDRVRNSKVKCTYITIDESSDPINSVILSKPAWMWGAEMGANDKNVVIGNEAVWTNNNEGDGDARQKRLLGMDLVRLGLERGNSAEEALEIIATLLEKYGQGGPCSEFDDSHFYHNSFLIADCKEAWVLETSGKLWAAEKIASGYRNISNGLTIRTKIDKHSEGLHEKAEAMGVWDGKGQLDFTNCFSSGGDEKRQKEGEKLLKEGSATAAFDVKSMFNILRHKQSGICRSCDDTFPTQGSQVSSLSGKGLSVHWFTATPDPSVSYFKPFVFTPNVQVSPFTESPNEPKREHLLYKLHAKHVLRSNNKNITKVLHEMEEGCLADVADFTKRYDARQAAVSELDSLMKKCVDTEVKLYG</sequence>
<dbReference type="OrthoDB" id="5175656at2759"/>